<comment type="caution">
    <text evidence="2">The sequence shown here is derived from an EMBL/GenBank/DDBJ whole genome shotgun (WGS) entry which is preliminary data.</text>
</comment>
<sequence>MALNPDESWRAARIQAKRARSAAEAVPRRSAECHPVGQRIAGVRDVLGEHHDARRRRPAAGRTCRVAPGRPGRGAHLRAAHRTRTRRRPRTEPSSTAPGPGPPEPNSPNGSKPTIDA</sequence>
<accession>A0A5C4LRQ4</accession>
<feature type="region of interest" description="Disordered" evidence="1">
    <location>
        <begin position="43"/>
        <end position="117"/>
    </location>
</feature>
<name>A0A5C4LRQ4_9PSEU</name>
<dbReference type="Gene3D" id="1.40.20.10">
    <property type="entry name" value="CHAD domain"/>
    <property type="match status" value="1"/>
</dbReference>
<proteinExistence type="predicted"/>
<reference evidence="2 3" key="1">
    <citation type="submission" date="2019-06" db="EMBL/GenBank/DDBJ databases">
        <title>Amycolatopsis alkalitolerans sp. nov., isolated from Gastrodia elata Blume.</title>
        <authorList>
            <person name="Narsing Rao M.P."/>
            <person name="Li W.J."/>
        </authorList>
    </citation>
    <scope>NUCLEOTIDE SEQUENCE [LARGE SCALE GENOMIC DNA]</scope>
    <source>
        <strain evidence="2 3">SYSUP0005</strain>
    </source>
</reference>
<dbReference type="Proteomes" id="UP000305546">
    <property type="component" value="Unassembled WGS sequence"/>
</dbReference>
<evidence type="ECO:0000313" key="3">
    <source>
        <dbReference type="Proteomes" id="UP000305546"/>
    </source>
</evidence>
<dbReference type="EMBL" id="VDFW01000083">
    <property type="protein sequence ID" value="TNC18013.1"/>
    <property type="molecule type" value="Genomic_DNA"/>
</dbReference>
<organism evidence="2 3">
    <name type="scientific">Amycolatopsis alkalitolerans</name>
    <dbReference type="NCBI Taxonomy" id="2547244"/>
    <lineage>
        <taxon>Bacteria</taxon>
        <taxon>Bacillati</taxon>
        <taxon>Actinomycetota</taxon>
        <taxon>Actinomycetes</taxon>
        <taxon>Pseudonocardiales</taxon>
        <taxon>Pseudonocardiaceae</taxon>
        <taxon>Amycolatopsis</taxon>
    </lineage>
</organism>
<keyword evidence="3" id="KW-1185">Reference proteome</keyword>
<evidence type="ECO:0000256" key="1">
    <source>
        <dbReference type="SAM" id="MobiDB-lite"/>
    </source>
</evidence>
<feature type="compositionally biased region" description="Low complexity" evidence="1">
    <location>
        <begin position="60"/>
        <end position="70"/>
    </location>
</feature>
<evidence type="ECO:0000313" key="2">
    <source>
        <dbReference type="EMBL" id="TNC18013.1"/>
    </source>
</evidence>
<dbReference type="InterPro" id="IPR038186">
    <property type="entry name" value="CHAD_dom_sf"/>
</dbReference>
<protein>
    <submittedName>
        <fullName evidence="2">CHAD domain-containing protein</fullName>
    </submittedName>
</protein>
<gene>
    <name evidence="2" type="ORF">FG385_33745</name>
</gene>
<feature type="compositionally biased region" description="Basic residues" evidence="1">
    <location>
        <begin position="73"/>
        <end position="89"/>
    </location>
</feature>
<dbReference type="AlphaFoldDB" id="A0A5C4LRQ4"/>